<evidence type="ECO:0000256" key="2">
    <source>
        <dbReference type="ARBA" id="ARBA00023110"/>
    </source>
</evidence>
<dbReference type="Gene3D" id="3.10.50.40">
    <property type="match status" value="1"/>
</dbReference>
<sequence length="190" mass="21885">MKPLNWYRLKYKHMKNLLILTIVLLLCFSCKPPEARLPESVQSGSFLKASAERNKKLNELEQQQIEDIIKSNPDKDYIASESGFWYYYQTKIESDTIQPQFGDVVHFTFDVSNIEGNEIYANTDKTYIMDKEELFTGLREGLKLLKPTETATFIFPSQKAFGYYGDEGKIGTNVPLICEVTLNTITQKND</sequence>
<evidence type="ECO:0000256" key="1">
    <source>
        <dbReference type="ARBA" id="ARBA00000971"/>
    </source>
</evidence>
<evidence type="ECO:0000313" key="6">
    <source>
        <dbReference type="EMBL" id="SDH72189.1"/>
    </source>
</evidence>
<dbReference type="InterPro" id="IPR046357">
    <property type="entry name" value="PPIase_dom_sf"/>
</dbReference>
<dbReference type="Proteomes" id="UP000199492">
    <property type="component" value="Unassembled WGS sequence"/>
</dbReference>
<dbReference type="SUPFAM" id="SSF54534">
    <property type="entry name" value="FKBP-like"/>
    <property type="match status" value="1"/>
</dbReference>
<keyword evidence="2 3" id="KW-0697">Rotamase</keyword>
<dbReference type="Pfam" id="PF00254">
    <property type="entry name" value="FKBP_C"/>
    <property type="match status" value="1"/>
</dbReference>
<reference evidence="7" key="1">
    <citation type="submission" date="2016-10" db="EMBL/GenBank/DDBJ databases">
        <authorList>
            <person name="Varghese N."/>
            <person name="Submissions S."/>
        </authorList>
    </citation>
    <scope>NUCLEOTIDE SEQUENCE [LARGE SCALE GENOMIC DNA]</scope>
    <source>
        <strain evidence="7">DSM 15363</strain>
    </source>
</reference>
<feature type="domain" description="PPIase FKBP-type" evidence="5">
    <location>
        <begin position="102"/>
        <end position="186"/>
    </location>
</feature>
<evidence type="ECO:0000256" key="3">
    <source>
        <dbReference type="PROSITE-ProRule" id="PRU00277"/>
    </source>
</evidence>
<gene>
    <name evidence="6" type="ORF">SAMN04489796_1049</name>
</gene>
<keyword evidence="7" id="KW-1185">Reference proteome</keyword>
<dbReference type="NCBIfam" id="TIGR03516">
    <property type="entry name" value="ppisom_GldI"/>
    <property type="match status" value="1"/>
</dbReference>
<comment type="catalytic activity">
    <reaction evidence="1 3 4">
        <text>[protein]-peptidylproline (omega=180) = [protein]-peptidylproline (omega=0)</text>
        <dbReference type="Rhea" id="RHEA:16237"/>
        <dbReference type="Rhea" id="RHEA-COMP:10747"/>
        <dbReference type="Rhea" id="RHEA-COMP:10748"/>
        <dbReference type="ChEBI" id="CHEBI:83833"/>
        <dbReference type="ChEBI" id="CHEBI:83834"/>
        <dbReference type="EC" id="5.2.1.8"/>
    </reaction>
</comment>
<dbReference type="PROSITE" id="PS50059">
    <property type="entry name" value="FKBP_PPIASE"/>
    <property type="match status" value="1"/>
</dbReference>
<protein>
    <recommendedName>
        <fullName evidence="4">Peptidyl-prolyl cis-trans isomerase</fullName>
        <ecNumber evidence="4">5.2.1.8</ecNumber>
    </recommendedName>
</protein>
<dbReference type="GO" id="GO:0003755">
    <property type="term" value="F:peptidyl-prolyl cis-trans isomerase activity"/>
    <property type="evidence" value="ECO:0007669"/>
    <property type="project" value="UniProtKB-UniRule"/>
</dbReference>
<proteinExistence type="inferred from homology"/>
<evidence type="ECO:0000256" key="4">
    <source>
        <dbReference type="RuleBase" id="RU003915"/>
    </source>
</evidence>
<accession>A0A1G8ER24</accession>
<dbReference type="InterPro" id="IPR001179">
    <property type="entry name" value="PPIase_FKBP_dom"/>
</dbReference>
<comment type="similarity">
    <text evidence="4">Belongs to the FKBP-type PPIase family.</text>
</comment>
<name>A0A1G8ER24_9FLAO</name>
<dbReference type="AlphaFoldDB" id="A0A1G8ER24"/>
<evidence type="ECO:0000313" key="7">
    <source>
        <dbReference type="Proteomes" id="UP000199492"/>
    </source>
</evidence>
<organism evidence="6 7">
    <name type="scientific">Winogradskyella thalassocola</name>
    <dbReference type="NCBI Taxonomy" id="262004"/>
    <lineage>
        <taxon>Bacteria</taxon>
        <taxon>Pseudomonadati</taxon>
        <taxon>Bacteroidota</taxon>
        <taxon>Flavobacteriia</taxon>
        <taxon>Flavobacteriales</taxon>
        <taxon>Flavobacteriaceae</taxon>
        <taxon>Winogradskyella</taxon>
    </lineage>
</organism>
<dbReference type="EMBL" id="FNCZ01000004">
    <property type="protein sequence ID" value="SDH72189.1"/>
    <property type="molecule type" value="Genomic_DNA"/>
</dbReference>
<dbReference type="EC" id="5.2.1.8" evidence="4"/>
<keyword evidence="3 4" id="KW-0413">Isomerase</keyword>
<dbReference type="InterPro" id="IPR019869">
    <property type="entry name" value="Motility-assoc_PPIase_GldI"/>
</dbReference>
<dbReference type="STRING" id="262004.SAMN04489796_1049"/>
<evidence type="ECO:0000259" key="5">
    <source>
        <dbReference type="PROSITE" id="PS50059"/>
    </source>
</evidence>